<organism evidence="3 4">
    <name type="scientific">Pelagicoccus mobilis</name>
    <dbReference type="NCBI Taxonomy" id="415221"/>
    <lineage>
        <taxon>Bacteria</taxon>
        <taxon>Pseudomonadati</taxon>
        <taxon>Verrucomicrobiota</taxon>
        <taxon>Opitutia</taxon>
        <taxon>Puniceicoccales</taxon>
        <taxon>Pelagicoccaceae</taxon>
        <taxon>Pelagicoccus</taxon>
    </lineage>
</organism>
<dbReference type="GO" id="GO:0005975">
    <property type="term" value="P:carbohydrate metabolic process"/>
    <property type="evidence" value="ECO:0007669"/>
    <property type="project" value="InterPro"/>
</dbReference>
<evidence type="ECO:0000313" key="4">
    <source>
        <dbReference type="Proteomes" id="UP000617628"/>
    </source>
</evidence>
<dbReference type="InterPro" id="IPR012341">
    <property type="entry name" value="6hp_glycosidase-like_sf"/>
</dbReference>
<dbReference type="PANTHER" id="PTHR33886">
    <property type="entry name" value="UNSATURATED RHAMNOGALACTURONAN HYDROLASE (EUROFUNG)"/>
    <property type="match status" value="1"/>
</dbReference>
<keyword evidence="4" id="KW-1185">Reference proteome</keyword>
<reference evidence="3" key="1">
    <citation type="submission" date="2021-01" db="EMBL/GenBank/DDBJ databases">
        <title>Modified the classification status of verrucomicrobia.</title>
        <authorList>
            <person name="Feng X."/>
        </authorList>
    </citation>
    <scope>NUCLEOTIDE SEQUENCE</scope>
    <source>
        <strain evidence="3">KCTC 13126</strain>
    </source>
</reference>
<dbReference type="SUPFAM" id="SSF48208">
    <property type="entry name" value="Six-hairpin glycosidases"/>
    <property type="match status" value="1"/>
</dbReference>
<sequence length="812" mass="91124">MIVKSRAILLWGSLSVFSFGLLNAEEVATVTVVNPDRTERDDETVHLRLIDLGLALGDPSAESIVAYGGNQPVPVQTWDRNGDGLADTVSLSINLEEVEKKTLSLSINESVSDANAFPQRTYAEISRKFGGEWQGNQYVGGEFANVQRLVTPPGHKDHSYFIRYEGPGWESEDVGYRFYLDWRNGFDIFGKRSKALVLKDVGQDGFDSYHEEAPWGMDILKVGSSLGAGGYGLWVDGKAERISKTDGLECEILENGPVLSQFETVYRGWQGSGEKKMDLKANFSIEAGSRLSWVSLRPEEPAGPFCAGLVKADDVEVFVGDTDITGEAYTYIATWGKQALDGTDMGMAIILKKLFLDEFTEDELNHVVLFNNKYRGVDYAFAAAWSQEDGGFQSKDSFKAYLDETVHRLTIAPRVSITSNLEVTQKSGELSSETALYWTKRMADSILERRGDTLAYGSFDPESGRLARWTYTTGLISKAVYDLAEPTGTPEYADWAKGVISSFIEEDGTIKTYKISDYNIDKINSGKMLLQMHAETGEDRYQRAAAILRNQLEEHPRTRNGAFWHKKRYPWQVWLDGVYMGIPFLVGYEEAYGDKEHLDEAINEFLVCEQELRDSKTGLYWHAWDEAKEQIWADPETGRSEYFWGRGLGWYSMAIVDTLDYAKDHPKASRELKRLLVDLAEALKKSQDPETGVWYQIMDMPNEPGNYKESSASCMFTYMIAKGVNEGWLDESYREVAQKAFSGILKLFVRPHADGTSSLDHICRVAGLGYGRDGSYKYYMSEPVAANDPKGIGPFLMAGFQISKMLNNESVK</sequence>
<dbReference type="RefSeq" id="WP_200356582.1">
    <property type="nucleotide sequence ID" value="NZ_JAENIL010000029.1"/>
</dbReference>
<gene>
    <name evidence="3" type="ORF">JIN87_15925</name>
</gene>
<evidence type="ECO:0000313" key="3">
    <source>
        <dbReference type="EMBL" id="MBK1878369.1"/>
    </source>
</evidence>
<dbReference type="GO" id="GO:0016787">
    <property type="term" value="F:hydrolase activity"/>
    <property type="evidence" value="ECO:0007669"/>
    <property type="project" value="UniProtKB-KW"/>
</dbReference>
<dbReference type="Gene3D" id="1.50.10.10">
    <property type="match status" value="1"/>
</dbReference>
<dbReference type="Pfam" id="PF07470">
    <property type="entry name" value="Glyco_hydro_88"/>
    <property type="match status" value="1"/>
</dbReference>
<dbReference type="PANTHER" id="PTHR33886:SF8">
    <property type="entry name" value="UNSATURATED RHAMNOGALACTURONAN HYDROLASE (EUROFUNG)"/>
    <property type="match status" value="1"/>
</dbReference>
<dbReference type="Proteomes" id="UP000617628">
    <property type="component" value="Unassembled WGS sequence"/>
</dbReference>
<dbReference type="InterPro" id="IPR032342">
    <property type="entry name" value="DUF4861"/>
</dbReference>
<evidence type="ECO:0000256" key="2">
    <source>
        <dbReference type="SAM" id="SignalP"/>
    </source>
</evidence>
<accession>A0A934RZU0</accession>
<dbReference type="Pfam" id="PF16153">
    <property type="entry name" value="DUF4861"/>
    <property type="match status" value="1"/>
</dbReference>
<dbReference type="InterPro" id="IPR008928">
    <property type="entry name" value="6-hairpin_glycosidase_sf"/>
</dbReference>
<keyword evidence="1 3" id="KW-0378">Hydrolase</keyword>
<name>A0A934RZU0_9BACT</name>
<dbReference type="InterPro" id="IPR010905">
    <property type="entry name" value="Glyco_hydro_88"/>
</dbReference>
<feature type="signal peptide" evidence="2">
    <location>
        <begin position="1"/>
        <end position="24"/>
    </location>
</feature>
<dbReference type="AlphaFoldDB" id="A0A934RZU0"/>
<dbReference type="InterPro" id="IPR052043">
    <property type="entry name" value="PolySaccharide_Degr_Enz"/>
</dbReference>
<keyword evidence="2" id="KW-0732">Signal</keyword>
<evidence type="ECO:0000256" key="1">
    <source>
        <dbReference type="ARBA" id="ARBA00022801"/>
    </source>
</evidence>
<feature type="chain" id="PRO_5037918350" evidence="2">
    <location>
        <begin position="25"/>
        <end position="812"/>
    </location>
</feature>
<proteinExistence type="predicted"/>
<protein>
    <submittedName>
        <fullName evidence="3">Glycoside hydrolase family 88 protein</fullName>
    </submittedName>
</protein>
<dbReference type="EMBL" id="JAENIL010000029">
    <property type="protein sequence ID" value="MBK1878369.1"/>
    <property type="molecule type" value="Genomic_DNA"/>
</dbReference>
<comment type="caution">
    <text evidence="3">The sequence shown here is derived from an EMBL/GenBank/DDBJ whole genome shotgun (WGS) entry which is preliminary data.</text>
</comment>